<evidence type="ECO:0000256" key="1">
    <source>
        <dbReference type="SAM" id="Phobius"/>
    </source>
</evidence>
<evidence type="ECO:0000313" key="2">
    <source>
        <dbReference type="EMBL" id="KLJ30368.1"/>
    </source>
</evidence>
<evidence type="ECO:0000313" key="3">
    <source>
        <dbReference type="Proteomes" id="UP000035174"/>
    </source>
</evidence>
<keyword evidence="1" id="KW-0472">Membrane</keyword>
<name>A0AAW3HSP1_STRAG</name>
<sequence length="86" mass="9808">MISIFPFELKKLLQRKAAFGAFIIFLLAIFGLFYQHFFVGQISGYSADKIHGREAVAINRRIAEKYSGDLSEERVTNIRLPAKLKS</sequence>
<gene>
    <name evidence="2" type="ORF">WA45_02740</name>
</gene>
<reference evidence="2 3" key="1">
    <citation type="journal article" date="2015" name="PLoS ONE">
        <title>Genomic analysis reveals the molecular basis for capsule loss in the group B streptococcus population.</title>
        <authorList>
            <consortium name="DEVANI Consortium"/>
            <person name="Rosini R."/>
            <person name="Campisi E."/>
            <person name="De Chiara M."/>
            <person name="Tettelin H."/>
            <person name="Rinaudo D."/>
            <person name="Toniolo C."/>
            <person name="Metruccio M."/>
            <person name="Guidotti S."/>
            <person name="Sorensen U.B."/>
            <person name="Kilian M."/>
            <person name="Ramirez M."/>
            <person name="Janulczyk R."/>
            <person name="Donati C."/>
            <person name="Grandi G."/>
            <person name="Margarit I."/>
        </authorList>
    </citation>
    <scope>NUCLEOTIDE SEQUENCE [LARGE SCALE GENOMIC DNA]</scope>
    <source>
        <strain evidence="2 3">ES-PW-063</strain>
    </source>
</reference>
<keyword evidence="1" id="KW-0812">Transmembrane</keyword>
<dbReference type="Proteomes" id="UP000035174">
    <property type="component" value="Unassembled WGS sequence"/>
</dbReference>
<protein>
    <submittedName>
        <fullName evidence="2">Membrane protein</fullName>
    </submittedName>
</protein>
<dbReference type="EMBL" id="LCVB01000016">
    <property type="protein sequence ID" value="KLJ30368.1"/>
    <property type="molecule type" value="Genomic_DNA"/>
</dbReference>
<comment type="caution">
    <text evidence="2">The sequence shown here is derived from an EMBL/GenBank/DDBJ whole genome shotgun (WGS) entry which is preliminary data.</text>
</comment>
<proteinExistence type="predicted"/>
<keyword evidence="1" id="KW-1133">Transmembrane helix</keyword>
<dbReference type="AlphaFoldDB" id="A0AAW3HSP1"/>
<accession>A0AAW3HSP1</accession>
<feature type="transmembrane region" description="Helical" evidence="1">
    <location>
        <begin position="17"/>
        <end position="37"/>
    </location>
</feature>
<organism evidence="2 3">
    <name type="scientific">Streptococcus agalactiae</name>
    <dbReference type="NCBI Taxonomy" id="1311"/>
    <lineage>
        <taxon>Bacteria</taxon>
        <taxon>Bacillati</taxon>
        <taxon>Bacillota</taxon>
        <taxon>Bacilli</taxon>
        <taxon>Lactobacillales</taxon>
        <taxon>Streptococcaceae</taxon>
        <taxon>Streptococcus</taxon>
    </lineage>
</organism>